<organism evidence="1 2">
    <name type="scientific">Lithospermum erythrorhizon</name>
    <name type="common">Purple gromwell</name>
    <name type="synonym">Lithospermum officinale var. erythrorhizon</name>
    <dbReference type="NCBI Taxonomy" id="34254"/>
    <lineage>
        <taxon>Eukaryota</taxon>
        <taxon>Viridiplantae</taxon>
        <taxon>Streptophyta</taxon>
        <taxon>Embryophyta</taxon>
        <taxon>Tracheophyta</taxon>
        <taxon>Spermatophyta</taxon>
        <taxon>Magnoliopsida</taxon>
        <taxon>eudicotyledons</taxon>
        <taxon>Gunneridae</taxon>
        <taxon>Pentapetalae</taxon>
        <taxon>asterids</taxon>
        <taxon>lamiids</taxon>
        <taxon>Boraginales</taxon>
        <taxon>Boraginaceae</taxon>
        <taxon>Boraginoideae</taxon>
        <taxon>Lithospermeae</taxon>
        <taxon>Lithospermum</taxon>
    </lineage>
</organism>
<comment type="caution">
    <text evidence="1">The sequence shown here is derived from an EMBL/GenBank/DDBJ whole genome shotgun (WGS) entry which is preliminary data.</text>
</comment>
<proteinExistence type="predicted"/>
<dbReference type="PANTHER" id="PTHR34222">
    <property type="entry name" value="GAG_PRE-INTEGRS DOMAIN-CONTAINING PROTEIN"/>
    <property type="match status" value="1"/>
</dbReference>
<sequence length="106" mass="12339">MKPDLTGSEVEEERMMLFLMGLNDEYDAIRNQILLMDPLPTLSRSFVMVTNVEKQERYPKWKSNRPRQVVNHVYHHGQLGTPLDMVEENVGGGNFQIMIADMDNMR</sequence>
<dbReference type="AlphaFoldDB" id="A0AAV3RUE0"/>
<evidence type="ECO:0000313" key="2">
    <source>
        <dbReference type="Proteomes" id="UP001454036"/>
    </source>
</evidence>
<protein>
    <recommendedName>
        <fullName evidence="3">Retrovirus-related Pol polyprotein from transposon TNT 1-94</fullName>
    </recommendedName>
</protein>
<dbReference type="Proteomes" id="UP001454036">
    <property type="component" value="Unassembled WGS sequence"/>
</dbReference>
<dbReference type="EMBL" id="BAABME010012238">
    <property type="protein sequence ID" value="GAA0184882.1"/>
    <property type="molecule type" value="Genomic_DNA"/>
</dbReference>
<gene>
    <name evidence="1" type="ORF">LIER_32170</name>
</gene>
<dbReference type="PANTHER" id="PTHR34222:SF99">
    <property type="entry name" value="PROTEIN, PUTATIVE-RELATED"/>
    <property type="match status" value="1"/>
</dbReference>
<evidence type="ECO:0000313" key="1">
    <source>
        <dbReference type="EMBL" id="GAA0184882.1"/>
    </source>
</evidence>
<keyword evidence="2" id="KW-1185">Reference proteome</keyword>
<reference evidence="1 2" key="1">
    <citation type="submission" date="2024-01" db="EMBL/GenBank/DDBJ databases">
        <title>The complete chloroplast genome sequence of Lithospermum erythrorhizon: insights into the phylogenetic relationship among Boraginaceae species and the maternal lineages of purple gromwells.</title>
        <authorList>
            <person name="Okada T."/>
            <person name="Watanabe K."/>
        </authorList>
    </citation>
    <scope>NUCLEOTIDE SEQUENCE [LARGE SCALE GENOMIC DNA]</scope>
</reference>
<evidence type="ECO:0008006" key="3">
    <source>
        <dbReference type="Google" id="ProtNLM"/>
    </source>
</evidence>
<accession>A0AAV3RUE0</accession>
<name>A0AAV3RUE0_LITER</name>